<dbReference type="PANTHER" id="PTHR34203:SF13">
    <property type="entry name" value="EXPRESSED PROTEIN"/>
    <property type="match status" value="1"/>
</dbReference>
<dbReference type="EMBL" id="OBEG01000001">
    <property type="protein sequence ID" value="SNY79133.1"/>
    <property type="molecule type" value="Genomic_DNA"/>
</dbReference>
<feature type="domain" description="Methyltransferase FkbM" evidence="1">
    <location>
        <begin position="54"/>
        <end position="236"/>
    </location>
</feature>
<keyword evidence="2" id="KW-0489">Methyltransferase</keyword>
<dbReference type="Proteomes" id="UP000219565">
    <property type="component" value="Unassembled WGS sequence"/>
</dbReference>
<gene>
    <name evidence="2" type="ORF">SAMN04244553_1503</name>
</gene>
<sequence length="263" mass="29155">MLTTPLQQLRLDDGRTVTCTSPAEAHMLWGETTSARGFYRRAAERLRPGDIAVDIGANIGLTAMMFADVCPGVQVVAVEPVPMTYRCLERNIAAHVPAGIPLESAVGATPGTRAFTWYPRASANSGFFADREADDQATRIYLRNCGLDDKAIALITKGLHDGVPLEVEVTTVSAILDEHCRDREIGLLKVDVERAELDVLRGITDTDWRRIHAVVAEIHDIENRVREVRELFDQYGMSVQVQQDPRLIGTEIFEVFATRPRAD</sequence>
<dbReference type="Pfam" id="PF05050">
    <property type="entry name" value="Methyltransf_21"/>
    <property type="match status" value="1"/>
</dbReference>
<evidence type="ECO:0000313" key="2">
    <source>
        <dbReference type="EMBL" id="SNY79133.1"/>
    </source>
</evidence>
<keyword evidence="3" id="KW-1185">Reference proteome</keyword>
<dbReference type="InterPro" id="IPR052514">
    <property type="entry name" value="SAM-dependent_MTase"/>
</dbReference>
<organism evidence="2 3">
    <name type="scientific">Nocardia amikacinitolerans</name>
    <dbReference type="NCBI Taxonomy" id="756689"/>
    <lineage>
        <taxon>Bacteria</taxon>
        <taxon>Bacillati</taxon>
        <taxon>Actinomycetota</taxon>
        <taxon>Actinomycetes</taxon>
        <taxon>Mycobacteriales</taxon>
        <taxon>Nocardiaceae</taxon>
        <taxon>Nocardia</taxon>
    </lineage>
</organism>
<dbReference type="Gene3D" id="3.40.50.150">
    <property type="entry name" value="Vaccinia Virus protein VP39"/>
    <property type="match status" value="1"/>
</dbReference>
<name>A0A285L3T8_9NOCA</name>
<reference evidence="2 3" key="1">
    <citation type="submission" date="2017-09" db="EMBL/GenBank/DDBJ databases">
        <authorList>
            <person name="Ehlers B."/>
            <person name="Leendertz F.H."/>
        </authorList>
    </citation>
    <scope>NUCLEOTIDE SEQUENCE [LARGE SCALE GENOMIC DNA]</scope>
    <source>
        <strain evidence="2 3">DSM 45537</strain>
    </source>
</reference>
<evidence type="ECO:0000259" key="1">
    <source>
        <dbReference type="Pfam" id="PF05050"/>
    </source>
</evidence>
<proteinExistence type="predicted"/>
<keyword evidence="2" id="KW-0808">Transferase</keyword>
<evidence type="ECO:0000313" key="3">
    <source>
        <dbReference type="Proteomes" id="UP000219565"/>
    </source>
</evidence>
<dbReference type="PANTHER" id="PTHR34203">
    <property type="entry name" value="METHYLTRANSFERASE, FKBM FAMILY PROTEIN"/>
    <property type="match status" value="1"/>
</dbReference>
<dbReference type="InterPro" id="IPR029063">
    <property type="entry name" value="SAM-dependent_MTases_sf"/>
</dbReference>
<accession>A0A285L3T8</accession>
<dbReference type="InterPro" id="IPR006342">
    <property type="entry name" value="FkbM_mtfrase"/>
</dbReference>
<dbReference type="AlphaFoldDB" id="A0A285L3T8"/>
<dbReference type="OrthoDB" id="424472at2"/>
<dbReference type="RefSeq" id="WP_097244184.1">
    <property type="nucleotide sequence ID" value="NZ_OBEG01000001.1"/>
</dbReference>
<dbReference type="STRING" id="1379680.GCA_001612615_02068"/>
<dbReference type="GO" id="GO:0032259">
    <property type="term" value="P:methylation"/>
    <property type="evidence" value="ECO:0007669"/>
    <property type="project" value="UniProtKB-KW"/>
</dbReference>
<protein>
    <submittedName>
        <fullName evidence="2">Methyltransferase, FkbM family</fullName>
    </submittedName>
</protein>
<dbReference type="SUPFAM" id="SSF53335">
    <property type="entry name" value="S-adenosyl-L-methionine-dependent methyltransferases"/>
    <property type="match status" value="1"/>
</dbReference>
<dbReference type="NCBIfam" id="TIGR01444">
    <property type="entry name" value="fkbM_fam"/>
    <property type="match status" value="1"/>
</dbReference>
<dbReference type="GO" id="GO:0008168">
    <property type="term" value="F:methyltransferase activity"/>
    <property type="evidence" value="ECO:0007669"/>
    <property type="project" value="UniProtKB-KW"/>
</dbReference>